<dbReference type="PANTHER" id="PTHR13077">
    <property type="entry name" value="SELENOPROTEIN F"/>
    <property type="match status" value="1"/>
</dbReference>
<dbReference type="InterPro" id="IPR038219">
    <property type="entry name" value="Sep15/SelM_sf"/>
</dbReference>
<keyword evidence="3" id="KW-0712">Selenocysteine</keyword>
<dbReference type="InterPro" id="IPR014912">
    <property type="entry name" value="Sep15_SelM_dom"/>
</dbReference>
<dbReference type="InterPro" id="IPR039992">
    <property type="entry name" value="Sep15_SelM"/>
</dbReference>
<dbReference type="HOGENOM" id="CLU_140417_1_0_1"/>
<dbReference type="KEGG" id="tca:658893"/>
<reference evidence="7 8" key="2">
    <citation type="journal article" date="2010" name="Nucleic Acids Res.">
        <title>BeetleBase in 2010: revisions to provide comprehensive genomic information for Tribolium castaneum.</title>
        <authorList>
            <person name="Kim H.S."/>
            <person name="Murphy T."/>
            <person name="Xia J."/>
            <person name="Caragea D."/>
            <person name="Park Y."/>
            <person name="Beeman R.W."/>
            <person name="Lorenzen M.D."/>
            <person name="Butcher S."/>
            <person name="Manak J.R."/>
            <person name="Brown S.J."/>
        </authorList>
    </citation>
    <scope>GENOME REANNOTATION</scope>
    <source>
        <strain evidence="7 8">Georgia GA2</strain>
    </source>
</reference>
<dbReference type="OMA" id="ESCSGXQ"/>
<dbReference type="SUPFAM" id="SSF52833">
    <property type="entry name" value="Thioredoxin-like"/>
    <property type="match status" value="1"/>
</dbReference>
<evidence type="ECO:0000313" key="7">
    <source>
        <dbReference type="EMBL" id="EFA09892.1"/>
    </source>
</evidence>
<dbReference type="GO" id="GO:0016491">
    <property type="term" value="F:oxidoreductase activity"/>
    <property type="evidence" value="ECO:0000318"/>
    <property type="project" value="GO_Central"/>
</dbReference>
<evidence type="ECO:0000313" key="8">
    <source>
        <dbReference type="Proteomes" id="UP000007266"/>
    </source>
</evidence>
<dbReference type="Pfam" id="PF08806">
    <property type="entry name" value="Sep15_SelM"/>
    <property type="match status" value="1"/>
</dbReference>
<protein>
    <recommendedName>
        <fullName evidence="4">Selenoprotein M</fullName>
    </recommendedName>
</protein>
<feature type="signal peptide" evidence="5">
    <location>
        <begin position="1"/>
        <end position="22"/>
    </location>
</feature>
<dbReference type="STRING" id="7070.D6X297"/>
<feature type="chain" id="PRO_5003090039" description="Selenoprotein M" evidence="5">
    <location>
        <begin position="23"/>
        <end position="112"/>
    </location>
</feature>
<evidence type="ECO:0000256" key="2">
    <source>
        <dbReference type="ARBA" id="ARBA00022729"/>
    </source>
</evidence>
<dbReference type="PhylomeDB" id="D6X297"/>
<evidence type="ECO:0000256" key="1">
    <source>
        <dbReference type="ARBA" id="ARBA00005742"/>
    </source>
</evidence>
<feature type="domain" description="Selenoprotein F/M" evidence="6">
    <location>
        <begin position="31"/>
        <end position="105"/>
    </location>
</feature>
<name>D6X297_TRICA</name>
<evidence type="ECO:0000256" key="4">
    <source>
        <dbReference type="ARBA" id="ARBA00040773"/>
    </source>
</evidence>
<evidence type="ECO:0000256" key="5">
    <source>
        <dbReference type="SAM" id="SignalP"/>
    </source>
</evidence>
<dbReference type="Proteomes" id="UP000007266">
    <property type="component" value="Linkage group 9"/>
</dbReference>
<dbReference type="OrthoDB" id="25165at2759"/>
<dbReference type="eggNOG" id="ENOG502S29K">
    <property type="taxonomic scope" value="Eukaryota"/>
</dbReference>
<comment type="similarity">
    <text evidence="1">Belongs to the selenoprotein M/F family.</text>
</comment>
<dbReference type="Gene3D" id="3.40.30.50">
    <property type="entry name" value="Sep15/SelM thioredoxin-like domain, active-site redox motif"/>
    <property type="match status" value="1"/>
</dbReference>
<dbReference type="InParanoid" id="D6X297"/>
<evidence type="ECO:0000259" key="6">
    <source>
        <dbReference type="Pfam" id="PF08806"/>
    </source>
</evidence>
<dbReference type="AlphaFoldDB" id="D6X297"/>
<proteinExistence type="inferred from homology"/>
<dbReference type="EMBL" id="KQ971371">
    <property type="protein sequence ID" value="EFA09892.1"/>
    <property type="molecule type" value="Genomic_DNA"/>
</dbReference>
<sequence length="112" mass="12534">MKICASLLVSCVAFLALASAEAANDSKIARARVESCPSCKLNRLPEVKAFIYEDLPKYDNTEFKKIQGAPPVLLFLNDADEIVEQHSLEKFSRQECNNLLKSKGFNIKNKEL</sequence>
<dbReference type="PANTHER" id="PTHR13077:SF7">
    <property type="entry name" value="SELENOPROTEIN M"/>
    <property type="match status" value="1"/>
</dbReference>
<dbReference type="GO" id="GO:0005788">
    <property type="term" value="C:endoplasmic reticulum lumen"/>
    <property type="evidence" value="ECO:0000318"/>
    <property type="project" value="GO_Central"/>
</dbReference>
<evidence type="ECO:0000256" key="3">
    <source>
        <dbReference type="ARBA" id="ARBA00022933"/>
    </source>
</evidence>
<keyword evidence="2 5" id="KW-0732">Signal</keyword>
<dbReference type="InterPro" id="IPR036249">
    <property type="entry name" value="Thioredoxin-like_sf"/>
</dbReference>
<keyword evidence="8" id="KW-1185">Reference proteome</keyword>
<gene>
    <name evidence="7" type="primary">AUGUSTUS-3.0.2_12041</name>
    <name evidence="7" type="ORF">TcasGA2_TC012041</name>
</gene>
<reference evidence="7 8" key="1">
    <citation type="journal article" date="2008" name="Nature">
        <title>The genome of the model beetle and pest Tribolium castaneum.</title>
        <authorList>
            <consortium name="Tribolium Genome Sequencing Consortium"/>
            <person name="Richards S."/>
            <person name="Gibbs R.A."/>
            <person name="Weinstock G.M."/>
            <person name="Brown S.J."/>
            <person name="Denell R."/>
            <person name="Beeman R.W."/>
            <person name="Gibbs R."/>
            <person name="Beeman R.W."/>
            <person name="Brown S.J."/>
            <person name="Bucher G."/>
            <person name="Friedrich M."/>
            <person name="Grimmelikhuijzen C.J."/>
            <person name="Klingler M."/>
            <person name="Lorenzen M."/>
            <person name="Richards S."/>
            <person name="Roth S."/>
            <person name="Schroder R."/>
            <person name="Tautz D."/>
            <person name="Zdobnov E.M."/>
            <person name="Muzny D."/>
            <person name="Gibbs R.A."/>
            <person name="Weinstock G.M."/>
            <person name="Attaway T."/>
            <person name="Bell S."/>
            <person name="Buhay C.J."/>
            <person name="Chandrabose M.N."/>
            <person name="Chavez D."/>
            <person name="Clerk-Blankenburg K.P."/>
            <person name="Cree A."/>
            <person name="Dao M."/>
            <person name="Davis C."/>
            <person name="Chacko J."/>
            <person name="Dinh H."/>
            <person name="Dugan-Rocha S."/>
            <person name="Fowler G."/>
            <person name="Garner T.T."/>
            <person name="Garnes J."/>
            <person name="Gnirke A."/>
            <person name="Hawes A."/>
            <person name="Hernandez J."/>
            <person name="Hines S."/>
            <person name="Holder M."/>
            <person name="Hume J."/>
            <person name="Jhangiani S.N."/>
            <person name="Joshi V."/>
            <person name="Khan Z.M."/>
            <person name="Jackson L."/>
            <person name="Kovar C."/>
            <person name="Kowis A."/>
            <person name="Lee S."/>
            <person name="Lewis L.R."/>
            <person name="Margolis J."/>
            <person name="Morgan M."/>
            <person name="Nazareth L.V."/>
            <person name="Nguyen N."/>
            <person name="Okwuonu G."/>
            <person name="Parker D."/>
            <person name="Richards S."/>
            <person name="Ruiz S.J."/>
            <person name="Santibanez J."/>
            <person name="Savard J."/>
            <person name="Scherer S.E."/>
            <person name="Schneider B."/>
            <person name="Sodergren E."/>
            <person name="Tautz D."/>
            <person name="Vattahil S."/>
            <person name="Villasana D."/>
            <person name="White C.S."/>
            <person name="Wright R."/>
            <person name="Park Y."/>
            <person name="Beeman R.W."/>
            <person name="Lord J."/>
            <person name="Oppert B."/>
            <person name="Lorenzen M."/>
            <person name="Brown S."/>
            <person name="Wang L."/>
            <person name="Savard J."/>
            <person name="Tautz D."/>
            <person name="Richards S."/>
            <person name="Weinstock G."/>
            <person name="Gibbs R.A."/>
            <person name="Liu Y."/>
            <person name="Worley K."/>
            <person name="Weinstock G."/>
            <person name="Elsik C.G."/>
            <person name="Reese J.T."/>
            <person name="Elhaik E."/>
            <person name="Landan G."/>
            <person name="Graur D."/>
            <person name="Arensburger P."/>
            <person name="Atkinson P."/>
            <person name="Beeman R.W."/>
            <person name="Beidler J."/>
            <person name="Brown S.J."/>
            <person name="Demuth J.P."/>
            <person name="Drury D.W."/>
            <person name="Du Y.Z."/>
            <person name="Fujiwara H."/>
            <person name="Lorenzen M."/>
            <person name="Maselli V."/>
            <person name="Osanai M."/>
            <person name="Park Y."/>
            <person name="Robertson H.M."/>
            <person name="Tu Z."/>
            <person name="Wang J.J."/>
            <person name="Wang S."/>
            <person name="Richards S."/>
            <person name="Song H."/>
            <person name="Zhang L."/>
            <person name="Sodergren E."/>
            <person name="Werner D."/>
            <person name="Stanke M."/>
            <person name="Morgenstern B."/>
            <person name="Solovyev V."/>
            <person name="Kosarev P."/>
            <person name="Brown G."/>
            <person name="Chen H.C."/>
            <person name="Ermolaeva O."/>
            <person name="Hlavina W."/>
            <person name="Kapustin Y."/>
            <person name="Kiryutin B."/>
            <person name="Kitts P."/>
            <person name="Maglott D."/>
            <person name="Pruitt K."/>
            <person name="Sapojnikov V."/>
            <person name="Souvorov A."/>
            <person name="Mackey A.J."/>
            <person name="Waterhouse R.M."/>
            <person name="Wyder S."/>
            <person name="Zdobnov E.M."/>
            <person name="Zdobnov E.M."/>
            <person name="Wyder S."/>
            <person name="Kriventseva E.V."/>
            <person name="Kadowaki T."/>
            <person name="Bork P."/>
            <person name="Aranda M."/>
            <person name="Bao R."/>
            <person name="Beermann A."/>
            <person name="Berns N."/>
            <person name="Bolognesi R."/>
            <person name="Bonneton F."/>
            <person name="Bopp D."/>
            <person name="Brown S.J."/>
            <person name="Bucher G."/>
            <person name="Butts T."/>
            <person name="Chaumot A."/>
            <person name="Denell R.E."/>
            <person name="Ferrier D.E."/>
            <person name="Friedrich M."/>
            <person name="Gordon C.M."/>
            <person name="Jindra M."/>
            <person name="Klingler M."/>
            <person name="Lan Q."/>
            <person name="Lattorff H.M."/>
            <person name="Laudet V."/>
            <person name="von Levetsow C."/>
            <person name="Liu Z."/>
            <person name="Lutz R."/>
            <person name="Lynch J.A."/>
            <person name="da Fonseca R.N."/>
            <person name="Posnien N."/>
            <person name="Reuter R."/>
            <person name="Roth S."/>
            <person name="Savard J."/>
            <person name="Schinko J.B."/>
            <person name="Schmitt C."/>
            <person name="Schoppmeier M."/>
            <person name="Schroder R."/>
            <person name="Shippy T.D."/>
            <person name="Simonnet F."/>
            <person name="Marques-Souza H."/>
            <person name="Tautz D."/>
            <person name="Tomoyasu Y."/>
            <person name="Trauner J."/>
            <person name="Van der Zee M."/>
            <person name="Vervoort M."/>
            <person name="Wittkopp N."/>
            <person name="Wimmer E.A."/>
            <person name="Yang X."/>
            <person name="Jones A.K."/>
            <person name="Sattelle D.B."/>
            <person name="Ebert P.R."/>
            <person name="Nelson D."/>
            <person name="Scott J.G."/>
            <person name="Beeman R.W."/>
            <person name="Muthukrishnan S."/>
            <person name="Kramer K.J."/>
            <person name="Arakane Y."/>
            <person name="Beeman R.W."/>
            <person name="Zhu Q."/>
            <person name="Hogenkamp D."/>
            <person name="Dixit R."/>
            <person name="Oppert B."/>
            <person name="Jiang H."/>
            <person name="Zou Z."/>
            <person name="Marshall J."/>
            <person name="Elpidina E."/>
            <person name="Vinokurov K."/>
            <person name="Oppert C."/>
            <person name="Zou Z."/>
            <person name="Evans J."/>
            <person name="Lu Z."/>
            <person name="Zhao P."/>
            <person name="Sumathipala N."/>
            <person name="Altincicek B."/>
            <person name="Vilcinskas A."/>
            <person name="Williams M."/>
            <person name="Hultmark D."/>
            <person name="Hetru C."/>
            <person name="Jiang H."/>
            <person name="Grimmelikhuijzen C.J."/>
            <person name="Hauser F."/>
            <person name="Cazzamali G."/>
            <person name="Williamson M."/>
            <person name="Park Y."/>
            <person name="Li B."/>
            <person name="Tanaka Y."/>
            <person name="Predel R."/>
            <person name="Neupert S."/>
            <person name="Schachtner J."/>
            <person name="Verleyen P."/>
            <person name="Raible F."/>
            <person name="Bork P."/>
            <person name="Friedrich M."/>
            <person name="Walden K.K."/>
            <person name="Robertson H.M."/>
            <person name="Angeli S."/>
            <person name="Foret S."/>
            <person name="Bucher G."/>
            <person name="Schuetz S."/>
            <person name="Maleszka R."/>
            <person name="Wimmer E.A."/>
            <person name="Beeman R.W."/>
            <person name="Lorenzen M."/>
            <person name="Tomoyasu Y."/>
            <person name="Miller S.C."/>
            <person name="Grossmann D."/>
            <person name="Bucher G."/>
        </authorList>
    </citation>
    <scope>NUCLEOTIDE SEQUENCE [LARGE SCALE GENOMIC DNA]</scope>
    <source>
        <strain evidence="7 8">Georgia GA2</strain>
    </source>
</reference>
<accession>D6X297</accession>
<organism evidence="7 8">
    <name type="scientific">Tribolium castaneum</name>
    <name type="common">Red flour beetle</name>
    <dbReference type="NCBI Taxonomy" id="7070"/>
    <lineage>
        <taxon>Eukaryota</taxon>
        <taxon>Metazoa</taxon>
        <taxon>Ecdysozoa</taxon>
        <taxon>Arthropoda</taxon>
        <taxon>Hexapoda</taxon>
        <taxon>Insecta</taxon>
        <taxon>Pterygota</taxon>
        <taxon>Neoptera</taxon>
        <taxon>Endopterygota</taxon>
        <taxon>Coleoptera</taxon>
        <taxon>Polyphaga</taxon>
        <taxon>Cucujiformia</taxon>
        <taxon>Tenebrionidae</taxon>
        <taxon>Tenebrionidae incertae sedis</taxon>
        <taxon>Tribolium</taxon>
    </lineage>
</organism>